<feature type="region of interest" description="Disordered" evidence="1">
    <location>
        <begin position="52"/>
        <end position="88"/>
    </location>
</feature>
<organism evidence="2 3">
    <name type="scientific">Thalassiosira oceanica</name>
    <name type="common">Marine diatom</name>
    <dbReference type="NCBI Taxonomy" id="159749"/>
    <lineage>
        <taxon>Eukaryota</taxon>
        <taxon>Sar</taxon>
        <taxon>Stramenopiles</taxon>
        <taxon>Ochrophyta</taxon>
        <taxon>Bacillariophyta</taxon>
        <taxon>Coscinodiscophyceae</taxon>
        <taxon>Thalassiosirophycidae</taxon>
        <taxon>Thalassiosirales</taxon>
        <taxon>Thalassiosiraceae</taxon>
        <taxon>Thalassiosira</taxon>
    </lineage>
</organism>
<sequence length="258" mass="27955">MASSALQSPAGTESLCNVPVELNLRQTTIQKFTPNHSHAMIHSALAGLRAGNNIPDHLDRRKPDRGKPATRDSSYEHTPKATTTNERATHLIFAGDNHRELDKSPQPDHHHNPPAFATAQYASSRQTHGLLCILARFLGLLNVVTTTANAFSAARGSPNMSHFPRKQTWVAPKALPELMNDKYQVHGATESKGDIRTFFIDEGTKANKPAWDLMLMEEETVGVAVLDTAVSDAAVSDAAESDVMHGAVSVDDGPRAEP</sequence>
<proteinExistence type="predicted"/>
<name>K0SSW3_THAOC</name>
<evidence type="ECO:0000256" key="1">
    <source>
        <dbReference type="SAM" id="MobiDB-lite"/>
    </source>
</evidence>
<feature type="compositionally biased region" description="Basic and acidic residues" evidence="1">
    <location>
        <begin position="56"/>
        <end position="79"/>
    </location>
</feature>
<comment type="caution">
    <text evidence="2">The sequence shown here is derived from an EMBL/GenBank/DDBJ whole genome shotgun (WGS) entry which is preliminary data.</text>
</comment>
<evidence type="ECO:0000313" key="2">
    <source>
        <dbReference type="EMBL" id="EJK69453.1"/>
    </source>
</evidence>
<dbReference type="EMBL" id="AGNL01010050">
    <property type="protein sequence ID" value="EJK69453.1"/>
    <property type="molecule type" value="Genomic_DNA"/>
</dbReference>
<keyword evidence="3" id="KW-1185">Reference proteome</keyword>
<dbReference type="AlphaFoldDB" id="K0SSW3"/>
<accession>K0SSW3</accession>
<dbReference type="Proteomes" id="UP000266841">
    <property type="component" value="Unassembled WGS sequence"/>
</dbReference>
<gene>
    <name evidence="2" type="ORF">THAOC_09289</name>
</gene>
<protein>
    <submittedName>
        <fullName evidence="2">Uncharacterized protein</fullName>
    </submittedName>
</protein>
<evidence type="ECO:0000313" key="3">
    <source>
        <dbReference type="Proteomes" id="UP000266841"/>
    </source>
</evidence>
<reference evidence="2 3" key="1">
    <citation type="journal article" date="2012" name="Genome Biol.">
        <title>Genome and low-iron response of an oceanic diatom adapted to chronic iron limitation.</title>
        <authorList>
            <person name="Lommer M."/>
            <person name="Specht M."/>
            <person name="Roy A.S."/>
            <person name="Kraemer L."/>
            <person name="Andreson R."/>
            <person name="Gutowska M.A."/>
            <person name="Wolf J."/>
            <person name="Bergner S.V."/>
            <person name="Schilhabel M.B."/>
            <person name="Klostermeier U.C."/>
            <person name="Beiko R.G."/>
            <person name="Rosenstiel P."/>
            <person name="Hippler M."/>
            <person name="Laroche J."/>
        </authorList>
    </citation>
    <scope>NUCLEOTIDE SEQUENCE [LARGE SCALE GENOMIC DNA]</scope>
    <source>
        <strain evidence="2 3">CCMP1005</strain>
    </source>
</reference>